<reference evidence="3 4" key="1">
    <citation type="journal article" date="2015" name="Sci. Rep.">
        <title>Chromosome-level genome map provides insights into diverse defense mechanisms in the medicinal fungus Ganoderma sinense.</title>
        <authorList>
            <person name="Zhu Y."/>
            <person name="Xu J."/>
            <person name="Sun C."/>
            <person name="Zhou S."/>
            <person name="Xu H."/>
            <person name="Nelson D.R."/>
            <person name="Qian J."/>
            <person name="Song J."/>
            <person name="Luo H."/>
            <person name="Xiang L."/>
            <person name="Li Y."/>
            <person name="Xu Z."/>
            <person name="Ji A."/>
            <person name="Wang L."/>
            <person name="Lu S."/>
            <person name="Hayward A."/>
            <person name="Sun W."/>
            <person name="Li X."/>
            <person name="Schwartz D.C."/>
            <person name="Wang Y."/>
            <person name="Chen S."/>
        </authorList>
    </citation>
    <scope>NUCLEOTIDE SEQUENCE [LARGE SCALE GENOMIC DNA]</scope>
    <source>
        <strain evidence="3 4">ZZ0214-1</strain>
    </source>
</reference>
<evidence type="ECO:0000259" key="2">
    <source>
        <dbReference type="Pfam" id="PF03171"/>
    </source>
</evidence>
<keyword evidence="1" id="KW-0732">Signal</keyword>
<evidence type="ECO:0000256" key="1">
    <source>
        <dbReference type="SAM" id="SignalP"/>
    </source>
</evidence>
<evidence type="ECO:0000313" key="4">
    <source>
        <dbReference type="Proteomes" id="UP000230002"/>
    </source>
</evidence>
<dbReference type="SUPFAM" id="SSF51197">
    <property type="entry name" value="Clavaminate synthase-like"/>
    <property type="match status" value="1"/>
</dbReference>
<dbReference type="Gene3D" id="2.60.120.330">
    <property type="entry name" value="B-lactam Antibiotic, Isopenicillin N Synthase, Chain"/>
    <property type="match status" value="1"/>
</dbReference>
<dbReference type="OrthoDB" id="406156at2759"/>
<dbReference type="PANTHER" id="PTHR47990">
    <property type="entry name" value="2-OXOGLUTARATE (2OG) AND FE(II)-DEPENDENT OXYGENASE SUPERFAMILY PROTEIN-RELATED"/>
    <property type="match status" value="1"/>
</dbReference>
<dbReference type="InterPro" id="IPR044861">
    <property type="entry name" value="IPNS-like_FE2OG_OXY"/>
</dbReference>
<dbReference type="EMBL" id="AYKW01000008">
    <property type="protein sequence ID" value="PIL33147.1"/>
    <property type="molecule type" value="Genomic_DNA"/>
</dbReference>
<feature type="signal peptide" evidence="1">
    <location>
        <begin position="1"/>
        <end position="20"/>
    </location>
</feature>
<dbReference type="InterPro" id="IPR027443">
    <property type="entry name" value="IPNS-like_sf"/>
</dbReference>
<keyword evidence="4" id="KW-1185">Reference proteome</keyword>
<dbReference type="Pfam" id="PF03171">
    <property type="entry name" value="2OG-FeII_Oxy"/>
    <property type="match status" value="1"/>
</dbReference>
<dbReference type="STRING" id="1077348.A0A2G8SHG0"/>
<name>A0A2G8SHG0_9APHY</name>
<evidence type="ECO:0000313" key="3">
    <source>
        <dbReference type="EMBL" id="PIL33147.1"/>
    </source>
</evidence>
<feature type="domain" description="Isopenicillin N synthase-like Fe(2+) 2OG dioxygenase" evidence="2">
    <location>
        <begin position="43"/>
        <end position="130"/>
    </location>
</feature>
<gene>
    <name evidence="3" type="ORF">GSI_04597</name>
</gene>
<accession>A0A2G8SHG0</accession>
<dbReference type="Proteomes" id="UP000230002">
    <property type="component" value="Unassembled WGS sequence"/>
</dbReference>
<dbReference type="AlphaFoldDB" id="A0A2G8SHG0"/>
<feature type="chain" id="PRO_5013775628" description="Isopenicillin N synthase-like Fe(2+) 2OG dioxygenase domain-containing protein" evidence="1">
    <location>
        <begin position="21"/>
        <end position="174"/>
    </location>
</feature>
<sequence length="174" mass="19904">MVSATRLNIITPVLRLLALGLELLEETSVNLFNFDAQDGTYLCFMKYYSWMEEDEARTKNVWMKGHTDIDVLSMLWSQPVTALQVLSPDGKWRYVKHIPNSIVVNAGDTLEMCSGGYYEAALYRVFRPPADQRGRTRLGLYYFGYPDDVRLVPFAESPVLWHVGITCQRKVSLA</sequence>
<organism evidence="3 4">
    <name type="scientific">Ganoderma sinense ZZ0214-1</name>
    <dbReference type="NCBI Taxonomy" id="1077348"/>
    <lineage>
        <taxon>Eukaryota</taxon>
        <taxon>Fungi</taxon>
        <taxon>Dikarya</taxon>
        <taxon>Basidiomycota</taxon>
        <taxon>Agaricomycotina</taxon>
        <taxon>Agaricomycetes</taxon>
        <taxon>Polyporales</taxon>
        <taxon>Polyporaceae</taxon>
        <taxon>Ganoderma</taxon>
    </lineage>
</organism>
<proteinExistence type="predicted"/>
<protein>
    <recommendedName>
        <fullName evidence="2">Isopenicillin N synthase-like Fe(2+) 2OG dioxygenase domain-containing protein</fullName>
    </recommendedName>
</protein>
<dbReference type="InterPro" id="IPR050231">
    <property type="entry name" value="Iron_ascorbate_oxido_reductase"/>
</dbReference>
<comment type="caution">
    <text evidence="3">The sequence shown here is derived from an EMBL/GenBank/DDBJ whole genome shotgun (WGS) entry which is preliminary data.</text>
</comment>